<gene>
    <name evidence="5" type="primary">Piso0_005198</name>
    <name evidence="5" type="ORF">GNLVRS01_PISO0M09626g</name>
</gene>
<feature type="domain" description="Vid27 PH-like" evidence="3">
    <location>
        <begin position="286"/>
        <end position="396"/>
    </location>
</feature>
<dbReference type="Pfam" id="PF17748">
    <property type="entry name" value="VID27_N"/>
    <property type="match status" value="1"/>
</dbReference>
<feature type="region of interest" description="Disordered" evidence="1">
    <location>
        <begin position="423"/>
        <end position="493"/>
    </location>
</feature>
<dbReference type="InParanoid" id="G8Y4G8"/>
<dbReference type="OMA" id="RLNETKW"/>
<feature type="compositionally biased region" description="Acidic residues" evidence="1">
    <location>
        <begin position="423"/>
        <end position="453"/>
    </location>
</feature>
<feature type="compositionally biased region" description="Polar residues" evidence="1">
    <location>
        <begin position="219"/>
        <end position="230"/>
    </location>
</feature>
<dbReference type="Proteomes" id="UP000005222">
    <property type="component" value="Chromosome M"/>
</dbReference>
<evidence type="ECO:0000313" key="6">
    <source>
        <dbReference type="Proteomes" id="UP000005222"/>
    </source>
</evidence>
<feature type="region of interest" description="Disordered" evidence="1">
    <location>
        <begin position="211"/>
        <end position="238"/>
    </location>
</feature>
<feature type="region of interest" description="Disordered" evidence="1">
    <location>
        <begin position="249"/>
        <end position="268"/>
    </location>
</feature>
<name>G8Y4G8_PICSO</name>
<evidence type="ECO:0000256" key="1">
    <source>
        <dbReference type="SAM" id="MobiDB-lite"/>
    </source>
</evidence>
<evidence type="ECO:0000259" key="4">
    <source>
        <dbReference type="Pfam" id="PF17748"/>
    </source>
</evidence>
<organism evidence="5 6">
    <name type="scientific">Pichia sorbitophila (strain ATCC MYA-4447 / BCRC 22081 / CBS 7064 / NBRC 10061 / NRRL Y-12695)</name>
    <name type="common">Hybrid yeast</name>
    <dbReference type="NCBI Taxonomy" id="559304"/>
    <lineage>
        <taxon>Eukaryota</taxon>
        <taxon>Fungi</taxon>
        <taxon>Dikarya</taxon>
        <taxon>Ascomycota</taxon>
        <taxon>Saccharomycotina</taxon>
        <taxon>Pichiomycetes</taxon>
        <taxon>Debaryomycetaceae</taxon>
        <taxon>Millerozyma</taxon>
    </lineage>
</organism>
<dbReference type="InterPro" id="IPR040768">
    <property type="entry name" value="Vid27_PH"/>
</dbReference>
<dbReference type="AlphaFoldDB" id="G8Y4G8"/>
<evidence type="ECO:0000313" key="5">
    <source>
        <dbReference type="EMBL" id="CCE85586.1"/>
    </source>
</evidence>
<protein>
    <submittedName>
        <fullName evidence="5">Piso0_005198 protein</fullName>
    </submittedName>
</protein>
<dbReference type="FunCoup" id="G8Y4G8">
    <property type="interactions" value="106"/>
</dbReference>
<feature type="region of interest" description="Disordered" evidence="1">
    <location>
        <begin position="76"/>
        <end position="97"/>
    </location>
</feature>
<dbReference type="OrthoDB" id="10251113at2759"/>
<feature type="domain" description="Vacuolar import/degradation Vid27 C-terminal" evidence="2">
    <location>
        <begin position="495"/>
        <end position="852"/>
    </location>
</feature>
<dbReference type="GO" id="GO:0005737">
    <property type="term" value="C:cytoplasm"/>
    <property type="evidence" value="ECO:0007669"/>
    <property type="project" value="TreeGrafter"/>
</dbReference>
<dbReference type="InterPro" id="IPR040979">
    <property type="entry name" value="Vid27_N"/>
</dbReference>
<keyword evidence="6" id="KW-1185">Reference proteome</keyword>
<dbReference type="InterPro" id="IPR013863">
    <property type="entry name" value="VID27_C"/>
</dbReference>
<dbReference type="HOGENOM" id="CLU_007002_0_0_1"/>
<dbReference type="Pfam" id="PF08553">
    <property type="entry name" value="VID27"/>
    <property type="match status" value="1"/>
</dbReference>
<dbReference type="PANTHER" id="PTHR31913">
    <property type="entry name" value="VACUOLAR IMPORT AND DEGRADATION PROTEIN 27"/>
    <property type="match status" value="1"/>
</dbReference>
<dbReference type="PANTHER" id="PTHR31913:SF0">
    <property type="entry name" value="VACUOLAR IMPORT AND DEGRADATION PROTEIN 27"/>
    <property type="match status" value="1"/>
</dbReference>
<accession>G8Y4G8</accession>
<dbReference type="GO" id="GO:0005634">
    <property type="term" value="C:nucleus"/>
    <property type="evidence" value="ECO:0007669"/>
    <property type="project" value="TreeGrafter"/>
</dbReference>
<evidence type="ECO:0000259" key="2">
    <source>
        <dbReference type="Pfam" id="PF08553"/>
    </source>
</evidence>
<evidence type="ECO:0000259" key="3">
    <source>
        <dbReference type="Pfam" id="PF17747"/>
    </source>
</evidence>
<sequence>MNFIKKFLGSSPKDEIASISSGKLFLTRSPQSPKGELECLYNDAFACIRKSNTAFCYELCINRVYQEGELDLHGSSGFDDSDESDEDDEALGNVRSGTSQTKDEWTFFIVEELRLRTYTKSNGTRAISWMDLNGDIDDRFEFIVDEDVKSAQVDAFMLAIYKCLYEQKYHKSSNAIRDRKALDEFVYTPEEGVIDFDSFKEESTDLAMLPDKERKKIHSNPSSEYSSATSGDEYHDSFHSARQIEDSKDLHIPATENKSTVPNGTMPVTEDDKLNIRANTAILYNTNSFDLFSFDSDLEKFIIQKSRPEVEALITKKGDWEYALVLESTDKTLLLETLISSLVNPVFNFKFLSFIFNYIPSSKSDLAQACTLLLKFSTLEELSEFQAKFVQATWESINKKSWQKQGISDYEYLVEAFSDMSLDEDDSSIEDSEQNSSEEEEEEDDDDEDDDNELSNINKRIRNSMLKEKRKPIAASDDEDENDDLKRMNDFQPGEKNSYLSVGHLHDKAFVSRGNKIGVFGSEDGDLKFETAINNLKDSNKKSLNPDNMMLHMKDQYMIISDKTLDNKRLYKMDLNRGQLIEEWEIDKYRDVVSYGSNSKFAALTDEQTLIGLSSNGLFRIDPRLPSSKIVDDEATFLQQKPNFSSLATSSQGYIVVASKTGEIRLYNRLGKFATTLIPSLGEEIRGIDVSQDGRWVLATCKTYLLLIDIMIGPMQKNSGNLGFTRYFDKDKKPRPKRLTIKPEHVAYMTAESGEQPLNFTKAYFNTGIDSTETSIITSTGPYLISWPLKKAARKKADHDQEQIYSIKKYDQNVVAENFKFGSSSNVVVTLENDVSLANRSSFRKGGKSVFLPQGK</sequence>
<dbReference type="InterPro" id="IPR011044">
    <property type="entry name" value="Quino_amine_DH_bsu"/>
</dbReference>
<dbReference type="Pfam" id="PF17747">
    <property type="entry name" value="VID27_PH"/>
    <property type="match status" value="1"/>
</dbReference>
<dbReference type="InterPro" id="IPR040458">
    <property type="entry name" value="Vid27"/>
</dbReference>
<feature type="domain" description="Vid27 N-terminal" evidence="4">
    <location>
        <begin position="1"/>
        <end position="185"/>
    </location>
</feature>
<dbReference type="eggNOG" id="KOG2395">
    <property type="taxonomic scope" value="Eukaryota"/>
</dbReference>
<feature type="compositionally biased region" description="Acidic residues" evidence="1">
    <location>
        <begin position="79"/>
        <end position="90"/>
    </location>
</feature>
<dbReference type="EMBL" id="FO082047">
    <property type="protein sequence ID" value="CCE85586.1"/>
    <property type="molecule type" value="Genomic_DNA"/>
</dbReference>
<dbReference type="SUPFAM" id="SSF50969">
    <property type="entry name" value="YVTN repeat-like/Quinoprotein amine dehydrogenase"/>
    <property type="match status" value="1"/>
</dbReference>
<proteinExistence type="predicted"/>
<reference evidence="5 6" key="1">
    <citation type="journal article" date="2012" name="G3 (Bethesda)">
        <title>Pichia sorbitophila, an interspecies yeast hybrid reveals early steps of genome resolution following polyploidization.</title>
        <authorList>
            <person name="Leh Louis V."/>
            <person name="Despons L."/>
            <person name="Friedrich A."/>
            <person name="Martin T."/>
            <person name="Durrens P."/>
            <person name="Casaregola S."/>
            <person name="Neuveglise C."/>
            <person name="Fairhead C."/>
            <person name="Marck C."/>
            <person name="Cruz J.A."/>
            <person name="Straub M.L."/>
            <person name="Kugler V."/>
            <person name="Sacerdot C."/>
            <person name="Uzunov Z."/>
            <person name="Thierry A."/>
            <person name="Weiss S."/>
            <person name="Bleykasten C."/>
            <person name="De Montigny J."/>
            <person name="Jacques N."/>
            <person name="Jung P."/>
            <person name="Lemaire M."/>
            <person name="Mallet S."/>
            <person name="Morel G."/>
            <person name="Richard G.F."/>
            <person name="Sarkar A."/>
            <person name="Savel G."/>
            <person name="Schacherer J."/>
            <person name="Seret M.L."/>
            <person name="Talla E."/>
            <person name="Samson G."/>
            <person name="Jubin C."/>
            <person name="Poulain J."/>
            <person name="Vacherie B."/>
            <person name="Barbe V."/>
            <person name="Pelletier E."/>
            <person name="Sherman D.J."/>
            <person name="Westhof E."/>
            <person name="Weissenbach J."/>
            <person name="Baret P.V."/>
            <person name="Wincker P."/>
            <person name="Gaillardin C."/>
            <person name="Dujon B."/>
            <person name="Souciet J.L."/>
        </authorList>
    </citation>
    <scope>NUCLEOTIDE SEQUENCE [LARGE SCALE GENOMIC DNA]</scope>
    <source>
        <strain evidence="6">ATCC MYA-4447 / BCRC 22081 / CBS 7064 / NBRC 10061 / NRRL Y-12695</strain>
    </source>
</reference>